<organism evidence="1">
    <name type="scientific">Fructobacillus tropaeoli</name>
    <dbReference type="NCBI Taxonomy" id="709323"/>
    <lineage>
        <taxon>Bacteria</taxon>
        <taxon>Bacillati</taxon>
        <taxon>Bacillota</taxon>
        <taxon>Bacilli</taxon>
        <taxon>Lactobacillales</taxon>
        <taxon>Lactobacillaceae</taxon>
        <taxon>Fructobacillus</taxon>
    </lineage>
</organism>
<accession>A0A3F3H8U1</accession>
<name>A0A3F3H8U1_9LACO</name>
<sequence length="49" mass="5478">MKTKVITASTARGFEQNLNAAISNLEAQGHEVITISPWSLTYRAIILYR</sequence>
<dbReference type="Proteomes" id="UP000064514">
    <property type="component" value="Unassembled WGS sequence"/>
</dbReference>
<dbReference type="EMBL" id="DF968080">
    <property type="protein sequence ID" value="GAP04258.1"/>
    <property type="molecule type" value="Genomic_DNA"/>
</dbReference>
<reference evidence="1" key="1">
    <citation type="journal article" date="2015" name="BMC Genomics">
        <title>Comparative genomics of Fructobacillus spp. and Leuconostoc spp. reveals niche-specific evolution of Fructobacillus spp.</title>
        <authorList>
            <person name="Endo A."/>
            <person name="Tanizawa Y."/>
            <person name="Tanaka N."/>
            <person name="Maeno S."/>
            <person name="Kumar H."/>
            <person name="Shiwa Y."/>
            <person name="Okada S."/>
            <person name="Yoshikawa H."/>
            <person name="Dicks L."/>
            <person name="Nakagawa J."/>
            <person name="Arita M."/>
        </authorList>
    </citation>
    <scope>NUCLEOTIDE SEQUENCE [LARGE SCALE GENOMIC DNA]</scope>
    <source>
        <strain evidence="1">F214-1</strain>
    </source>
</reference>
<proteinExistence type="predicted"/>
<dbReference type="AlphaFoldDB" id="A0A3F3H8U1"/>
<dbReference type="RefSeq" id="WP_199504892.1">
    <property type="nucleotide sequence ID" value="NZ_CAUZLZ010000006.1"/>
</dbReference>
<protein>
    <submittedName>
        <fullName evidence="1">Uncharacterized protein</fullName>
    </submittedName>
</protein>
<evidence type="ECO:0000313" key="1">
    <source>
        <dbReference type="EMBL" id="GAP04258.1"/>
    </source>
</evidence>
<gene>
    <name evidence="1" type="ORF">FTRO_0032000</name>
</gene>